<dbReference type="InterPro" id="IPR001810">
    <property type="entry name" value="F-box_dom"/>
</dbReference>
<evidence type="ECO:0000313" key="5">
    <source>
        <dbReference type="Proteomes" id="UP001273166"/>
    </source>
</evidence>
<dbReference type="Gene3D" id="1.20.1280.50">
    <property type="match status" value="1"/>
</dbReference>
<protein>
    <recommendedName>
        <fullName evidence="3">F-box domain-containing protein</fullName>
    </recommendedName>
</protein>
<feature type="region of interest" description="Disordered" evidence="1">
    <location>
        <begin position="55"/>
        <end position="92"/>
    </location>
</feature>
<keyword evidence="2" id="KW-0472">Membrane</keyword>
<comment type="caution">
    <text evidence="4">The sequence shown here is derived from an EMBL/GenBank/DDBJ whole genome shotgun (WGS) entry which is preliminary data.</text>
</comment>
<keyword evidence="2" id="KW-0812">Transmembrane</keyword>
<organism evidence="4 5">
    <name type="scientific">Chaetomium strumarium</name>
    <dbReference type="NCBI Taxonomy" id="1170767"/>
    <lineage>
        <taxon>Eukaryota</taxon>
        <taxon>Fungi</taxon>
        <taxon>Dikarya</taxon>
        <taxon>Ascomycota</taxon>
        <taxon>Pezizomycotina</taxon>
        <taxon>Sordariomycetes</taxon>
        <taxon>Sordariomycetidae</taxon>
        <taxon>Sordariales</taxon>
        <taxon>Chaetomiaceae</taxon>
        <taxon>Chaetomium</taxon>
    </lineage>
</organism>
<feature type="domain" description="F-box" evidence="3">
    <location>
        <begin position="91"/>
        <end position="144"/>
    </location>
</feature>
<keyword evidence="5" id="KW-1185">Reference proteome</keyword>
<keyword evidence="2" id="KW-1133">Transmembrane helix</keyword>
<dbReference type="CDD" id="cd09917">
    <property type="entry name" value="F-box_SF"/>
    <property type="match status" value="1"/>
</dbReference>
<evidence type="ECO:0000256" key="2">
    <source>
        <dbReference type="SAM" id="Phobius"/>
    </source>
</evidence>
<feature type="transmembrane region" description="Helical" evidence="2">
    <location>
        <begin position="357"/>
        <end position="379"/>
    </location>
</feature>
<reference evidence="4" key="2">
    <citation type="submission" date="2023-06" db="EMBL/GenBank/DDBJ databases">
        <authorList>
            <consortium name="Lawrence Berkeley National Laboratory"/>
            <person name="Mondo S.J."/>
            <person name="Hensen N."/>
            <person name="Bonometti L."/>
            <person name="Westerberg I."/>
            <person name="Brannstrom I.O."/>
            <person name="Guillou S."/>
            <person name="Cros-Aarteil S."/>
            <person name="Calhoun S."/>
            <person name="Haridas S."/>
            <person name="Kuo A."/>
            <person name="Pangilinan J."/>
            <person name="Riley R."/>
            <person name="Labutti K."/>
            <person name="Andreopoulos B."/>
            <person name="Lipzen A."/>
            <person name="Chen C."/>
            <person name="Yanf M."/>
            <person name="Daum C."/>
            <person name="Ng V."/>
            <person name="Clum A."/>
            <person name="Steindorff A."/>
            <person name="Ohm R."/>
            <person name="Martin F."/>
            <person name="Silar P."/>
            <person name="Natvig D."/>
            <person name="Lalanne C."/>
            <person name="Gautier V."/>
            <person name="Ament-Velasquez S.L."/>
            <person name="Kruys A."/>
            <person name="Hutchinson M.I."/>
            <person name="Powell A.J."/>
            <person name="Barry K."/>
            <person name="Miller A.N."/>
            <person name="Grigoriev I.V."/>
            <person name="Debuchy R."/>
            <person name="Gladieux P."/>
            <person name="Thoren M.H."/>
            <person name="Johannesson H."/>
        </authorList>
    </citation>
    <scope>NUCLEOTIDE SEQUENCE</scope>
    <source>
        <strain evidence="4">CBS 333.67</strain>
    </source>
</reference>
<feature type="transmembrane region" description="Helical" evidence="2">
    <location>
        <begin position="319"/>
        <end position="337"/>
    </location>
</feature>
<name>A0AAJ0GPR9_9PEZI</name>
<reference evidence="4" key="1">
    <citation type="journal article" date="2023" name="Mol. Phylogenet. Evol.">
        <title>Genome-scale phylogeny and comparative genomics of the fungal order Sordariales.</title>
        <authorList>
            <person name="Hensen N."/>
            <person name="Bonometti L."/>
            <person name="Westerberg I."/>
            <person name="Brannstrom I.O."/>
            <person name="Guillou S."/>
            <person name="Cros-Aarteil S."/>
            <person name="Calhoun S."/>
            <person name="Haridas S."/>
            <person name="Kuo A."/>
            <person name="Mondo S."/>
            <person name="Pangilinan J."/>
            <person name="Riley R."/>
            <person name="LaButti K."/>
            <person name="Andreopoulos B."/>
            <person name="Lipzen A."/>
            <person name="Chen C."/>
            <person name="Yan M."/>
            <person name="Daum C."/>
            <person name="Ng V."/>
            <person name="Clum A."/>
            <person name="Steindorff A."/>
            <person name="Ohm R.A."/>
            <person name="Martin F."/>
            <person name="Silar P."/>
            <person name="Natvig D.O."/>
            <person name="Lalanne C."/>
            <person name="Gautier V."/>
            <person name="Ament-Velasquez S.L."/>
            <person name="Kruys A."/>
            <person name="Hutchinson M.I."/>
            <person name="Powell A.J."/>
            <person name="Barry K."/>
            <person name="Miller A.N."/>
            <person name="Grigoriev I.V."/>
            <person name="Debuchy R."/>
            <person name="Gladieux P."/>
            <person name="Hiltunen Thoren M."/>
            <person name="Johannesson H."/>
        </authorList>
    </citation>
    <scope>NUCLEOTIDE SEQUENCE</scope>
    <source>
        <strain evidence="4">CBS 333.67</strain>
    </source>
</reference>
<gene>
    <name evidence="4" type="ORF">B0T15DRAFT_485713</name>
</gene>
<accession>A0AAJ0GPR9</accession>
<evidence type="ECO:0000313" key="4">
    <source>
        <dbReference type="EMBL" id="KAK3303923.1"/>
    </source>
</evidence>
<dbReference type="SUPFAM" id="SSF81383">
    <property type="entry name" value="F-box domain"/>
    <property type="match status" value="1"/>
</dbReference>
<dbReference type="GeneID" id="87885135"/>
<feature type="transmembrane region" description="Helical" evidence="2">
    <location>
        <begin position="256"/>
        <end position="281"/>
    </location>
</feature>
<evidence type="ECO:0000259" key="3">
    <source>
        <dbReference type="PROSITE" id="PS50181"/>
    </source>
</evidence>
<proteinExistence type="predicted"/>
<sequence length="423" mass="47992">MDPGRLPPEPSAPGGHLMHELIGQSLHDFSETVRHSISPLARKDPDTDVTAALAVAGPGTEKPDINHNDEDEDDNNIPHPPRPPQPPKRRPLHLLTLPPEILIMILQHLNFPAILRVSTTCKQLHHLASPAQISTLVGADWLDAQLQRHCKRCLVHDPWRSIFLTPQPQPRPRDCDPSSSVCKYALASLCLGCAIKVRDPRIRVGRRVPMAKADVVLVCRWCGFPVVLGFRSHHIVISQRDQMHRLCYRRYHHALFVFRFVLGGLQFGLGIVAAALAWRYFRHRVLVFAPTVTNFLLMWICLAFLHLRDTSRRTYHYTLLLELAILALWIPPVYYVAGDIISHKSGGPVPRATQATLAMFALNMYFRLVNLAGNIVLLFRFDSTMWTRLGLPRWRRPFHYLATALVMWTYPQSLEAKLAGDSV</sequence>
<dbReference type="Proteomes" id="UP001273166">
    <property type="component" value="Unassembled WGS sequence"/>
</dbReference>
<dbReference type="Pfam" id="PF12937">
    <property type="entry name" value="F-box-like"/>
    <property type="match status" value="1"/>
</dbReference>
<evidence type="ECO:0000256" key="1">
    <source>
        <dbReference type="SAM" id="MobiDB-lite"/>
    </source>
</evidence>
<dbReference type="InterPro" id="IPR036047">
    <property type="entry name" value="F-box-like_dom_sf"/>
</dbReference>
<dbReference type="EMBL" id="JAUDZG010000005">
    <property type="protein sequence ID" value="KAK3303923.1"/>
    <property type="molecule type" value="Genomic_DNA"/>
</dbReference>
<dbReference type="RefSeq" id="XP_062719703.1">
    <property type="nucleotide sequence ID" value="XM_062866306.1"/>
</dbReference>
<dbReference type="PROSITE" id="PS50181">
    <property type="entry name" value="FBOX"/>
    <property type="match status" value="1"/>
</dbReference>
<dbReference type="AlphaFoldDB" id="A0AAJ0GPR9"/>
<feature type="transmembrane region" description="Helical" evidence="2">
    <location>
        <begin position="287"/>
        <end position="307"/>
    </location>
</feature>